<organism evidence="2 3">
    <name type="scientific">Heliobacterium chlorum</name>
    <dbReference type="NCBI Taxonomy" id="2698"/>
    <lineage>
        <taxon>Bacteria</taxon>
        <taxon>Bacillati</taxon>
        <taxon>Bacillota</taxon>
        <taxon>Clostridia</taxon>
        <taxon>Eubacteriales</taxon>
        <taxon>Heliobacteriaceae</taxon>
        <taxon>Heliobacterium</taxon>
    </lineage>
</organism>
<evidence type="ECO:0000256" key="1">
    <source>
        <dbReference type="SAM" id="Phobius"/>
    </source>
</evidence>
<keyword evidence="1" id="KW-1133">Transmembrane helix</keyword>
<reference evidence="2 3" key="1">
    <citation type="submission" date="2020-07" db="EMBL/GenBank/DDBJ databases">
        <title>Draft whole-genome sequence of Heliobacterium chlorum DSM 3682, type strain.</title>
        <authorList>
            <person name="Kyndt J.A."/>
            <person name="Meyer T.E."/>
            <person name="Imhoff J.F."/>
        </authorList>
    </citation>
    <scope>NUCLEOTIDE SEQUENCE [LARGE SCALE GENOMIC DNA]</scope>
    <source>
        <strain evidence="2 3">DSM 3682</strain>
    </source>
</reference>
<dbReference type="Proteomes" id="UP000617402">
    <property type="component" value="Unassembled WGS sequence"/>
</dbReference>
<dbReference type="EMBL" id="JACVHF010000010">
    <property type="protein sequence ID" value="MBC9784996.1"/>
    <property type="molecule type" value="Genomic_DNA"/>
</dbReference>
<dbReference type="RefSeq" id="WP_188040474.1">
    <property type="nucleotide sequence ID" value="NZ_JACVHF010000010.1"/>
</dbReference>
<proteinExistence type="predicted"/>
<name>A0ABR7T2Y0_HELCL</name>
<feature type="transmembrane region" description="Helical" evidence="1">
    <location>
        <begin position="6"/>
        <end position="22"/>
    </location>
</feature>
<gene>
    <name evidence="2" type="ORF">H1S01_10795</name>
</gene>
<feature type="transmembrane region" description="Helical" evidence="1">
    <location>
        <begin position="34"/>
        <end position="53"/>
    </location>
</feature>
<keyword evidence="3" id="KW-1185">Reference proteome</keyword>
<sequence>MFNMGLPEGLILAGIFTVWPFWKIFDRVGLSPWLSLLMVIPVVNIITLFYLAFTEWPSMNNKKRIINSWDIE</sequence>
<evidence type="ECO:0000313" key="2">
    <source>
        <dbReference type="EMBL" id="MBC9784996.1"/>
    </source>
</evidence>
<accession>A0ABR7T2Y0</accession>
<evidence type="ECO:0000313" key="3">
    <source>
        <dbReference type="Proteomes" id="UP000617402"/>
    </source>
</evidence>
<keyword evidence="1" id="KW-0812">Transmembrane</keyword>
<keyword evidence="1" id="KW-0472">Membrane</keyword>
<comment type="caution">
    <text evidence="2">The sequence shown here is derived from an EMBL/GenBank/DDBJ whole genome shotgun (WGS) entry which is preliminary data.</text>
</comment>
<protein>
    <submittedName>
        <fullName evidence="2">Uncharacterized protein</fullName>
    </submittedName>
</protein>